<dbReference type="SUPFAM" id="SSF49265">
    <property type="entry name" value="Fibronectin type III"/>
    <property type="match status" value="1"/>
</dbReference>
<feature type="domain" description="Fibronectin type-III" evidence="10">
    <location>
        <begin position="429"/>
        <end position="525"/>
    </location>
</feature>
<dbReference type="Pfam" id="PF13855">
    <property type="entry name" value="LRR_8"/>
    <property type="match status" value="1"/>
</dbReference>
<feature type="compositionally biased region" description="Polar residues" evidence="6">
    <location>
        <begin position="368"/>
        <end position="381"/>
    </location>
</feature>
<feature type="transmembrane region" description="Helical" evidence="7">
    <location>
        <begin position="530"/>
        <end position="551"/>
    </location>
</feature>
<dbReference type="PANTHER" id="PTHR24366:SF96">
    <property type="entry name" value="LEUCINE RICH REPEAT CONTAINING 53"/>
    <property type="match status" value="1"/>
</dbReference>
<evidence type="ECO:0000256" key="1">
    <source>
        <dbReference type="ARBA" id="ARBA00022614"/>
    </source>
</evidence>
<keyword evidence="12" id="KW-1185">Reference proteome</keyword>
<dbReference type="PROSITE" id="PS50853">
    <property type="entry name" value="FN3"/>
    <property type="match status" value="1"/>
</dbReference>
<keyword evidence="2 8" id="KW-0732">Signal</keyword>
<evidence type="ECO:0000313" key="11">
    <source>
        <dbReference type="EMBL" id="CAH1232878.1"/>
    </source>
</evidence>
<evidence type="ECO:0000256" key="8">
    <source>
        <dbReference type="SAM" id="SignalP"/>
    </source>
</evidence>
<evidence type="ECO:0000256" key="7">
    <source>
        <dbReference type="SAM" id="Phobius"/>
    </source>
</evidence>
<proteinExistence type="predicted"/>
<feature type="domain" description="Ig-like" evidence="9">
    <location>
        <begin position="266"/>
        <end position="352"/>
    </location>
</feature>
<sequence>MATRLVAVFVLLWHLVLMPPVALGTGNYTCVSFCNMGIKDLNDVVVEKSPCLNFDGNELRAVTGYLPFSAWVDKLVLSNNQISVVEEASLAFMDKLTILDLSRNRLQTFPWNVSLTNMTSLSLAYNQLTSLPAEATLGTTLHILNLANNNLTSVPEQLFFKHVPMVALKGNPWHCNCLLTLLTEWLLLHYQPDTTCKPAYITDVAGNGSVGSEPPSQCAGSAMNVTSMFDPPSCFTPARLMNQCVVGGNFCKRACHGNAVPYDVIPSLTNQLMVSAGEEVVLKCVSPTDKDESLAGWLHPRAGLVDDETNPSQSFCTDEHGNLVIKNIRADDAGVYACALRHAHVKSYVNVTVLDNFEPETRIWDPGFTNNVTTPTDDVQVTSSPSPPQPTSSTHPPNDTENSPRFHSNVTTDTPTDEPTIPNRSEREGVIELTVSDVSSSTAMIKWMTPAFLRGSFLRLFYHEEQEGETGRVWMDMEQRSVLIKPGFRRQELQNLQPSTYYVVCISAHTLPEQDECVLFRTEASGVNPLYFTIVPVPLIGLLALGCYVKIRNKRRQIRRQYLNPFQTLAENTWNSLSLFGPGVDATSLRRSADEDHIYAVPGDDVYDDVGDVMLDPGSSVAKYHPRHSYPCREAQEHIYARACTVKKTVREGRPYTKMNAAGKVLLRRGSGSYEKACSVTLPMLKIPLPKTDTNETGSVSLNSVYASACSVRSSYGDPSFSPQSVISQEDGARGKTPSRDVYVSPVDVRASDARGARVQGIEDSPTSQDHLFANVSTESCEMVLESSSDDMEQEAYLQVDKSFHNFARSNKNKLFEKRPASW</sequence>
<reference evidence="11" key="1">
    <citation type="submission" date="2022-01" db="EMBL/GenBank/DDBJ databases">
        <authorList>
            <person name="Braso-Vives M."/>
        </authorList>
    </citation>
    <scope>NUCLEOTIDE SEQUENCE</scope>
</reference>
<name>A0A8J9YQ23_BRALA</name>
<gene>
    <name evidence="11" type="primary">LRFN1</name>
    <name evidence="11" type="ORF">BLAG_LOCUS1819</name>
</gene>
<dbReference type="Gene3D" id="2.60.40.10">
    <property type="entry name" value="Immunoglobulins"/>
    <property type="match status" value="2"/>
</dbReference>
<dbReference type="InterPro" id="IPR032675">
    <property type="entry name" value="LRR_dom_sf"/>
</dbReference>
<keyword evidence="3" id="KW-0677">Repeat</keyword>
<keyword evidence="1" id="KW-0433">Leucine-rich repeat</keyword>
<dbReference type="PANTHER" id="PTHR24366">
    <property type="entry name" value="IG(IMMUNOGLOBULIN) AND LRR(LEUCINE RICH REPEAT) DOMAINS"/>
    <property type="match status" value="1"/>
</dbReference>
<dbReference type="PROSITE" id="PS51450">
    <property type="entry name" value="LRR"/>
    <property type="match status" value="3"/>
</dbReference>
<evidence type="ECO:0000259" key="10">
    <source>
        <dbReference type="PROSITE" id="PS50853"/>
    </source>
</evidence>
<feature type="compositionally biased region" description="Polar residues" evidence="6">
    <location>
        <begin position="399"/>
        <end position="410"/>
    </location>
</feature>
<dbReference type="OrthoDB" id="10258440at2759"/>
<feature type="region of interest" description="Disordered" evidence="6">
    <location>
        <begin position="364"/>
        <end position="428"/>
    </location>
</feature>
<dbReference type="InterPro" id="IPR001611">
    <property type="entry name" value="Leu-rich_rpt"/>
</dbReference>
<evidence type="ECO:0000256" key="2">
    <source>
        <dbReference type="ARBA" id="ARBA00022729"/>
    </source>
</evidence>
<keyword evidence="7" id="KW-0472">Membrane</keyword>
<keyword evidence="7" id="KW-0812">Transmembrane</keyword>
<feature type="compositionally biased region" description="Low complexity" evidence="6">
    <location>
        <begin position="411"/>
        <end position="420"/>
    </location>
</feature>
<dbReference type="Proteomes" id="UP000838412">
    <property type="component" value="Chromosome 1"/>
</dbReference>
<evidence type="ECO:0000256" key="5">
    <source>
        <dbReference type="ARBA" id="ARBA00023319"/>
    </source>
</evidence>
<dbReference type="InterPro" id="IPR003591">
    <property type="entry name" value="Leu-rich_rpt_typical-subtyp"/>
</dbReference>
<dbReference type="InterPro" id="IPR013783">
    <property type="entry name" value="Ig-like_fold"/>
</dbReference>
<dbReference type="EMBL" id="OV696686">
    <property type="protein sequence ID" value="CAH1232878.1"/>
    <property type="molecule type" value="Genomic_DNA"/>
</dbReference>
<dbReference type="InterPro" id="IPR036179">
    <property type="entry name" value="Ig-like_dom_sf"/>
</dbReference>
<dbReference type="InterPro" id="IPR003961">
    <property type="entry name" value="FN3_dom"/>
</dbReference>
<dbReference type="CDD" id="cd00063">
    <property type="entry name" value="FN3"/>
    <property type="match status" value="1"/>
</dbReference>
<keyword evidence="7" id="KW-1133">Transmembrane helix</keyword>
<keyword evidence="5" id="KW-0393">Immunoglobulin domain</keyword>
<dbReference type="InterPro" id="IPR007110">
    <property type="entry name" value="Ig-like_dom"/>
</dbReference>
<dbReference type="PROSITE" id="PS50835">
    <property type="entry name" value="IG_LIKE"/>
    <property type="match status" value="1"/>
</dbReference>
<dbReference type="SMART" id="SM00409">
    <property type="entry name" value="IG"/>
    <property type="match status" value="1"/>
</dbReference>
<keyword evidence="4" id="KW-1015">Disulfide bond</keyword>
<evidence type="ECO:0000256" key="6">
    <source>
        <dbReference type="SAM" id="MobiDB-lite"/>
    </source>
</evidence>
<dbReference type="SUPFAM" id="SSF52058">
    <property type="entry name" value="L domain-like"/>
    <property type="match status" value="1"/>
</dbReference>
<feature type="chain" id="PRO_5035464513" evidence="8">
    <location>
        <begin position="25"/>
        <end position="823"/>
    </location>
</feature>
<evidence type="ECO:0000313" key="12">
    <source>
        <dbReference type="Proteomes" id="UP000838412"/>
    </source>
</evidence>
<dbReference type="Gene3D" id="3.80.10.10">
    <property type="entry name" value="Ribonuclease Inhibitor"/>
    <property type="match status" value="1"/>
</dbReference>
<dbReference type="SUPFAM" id="SSF48726">
    <property type="entry name" value="Immunoglobulin"/>
    <property type="match status" value="1"/>
</dbReference>
<evidence type="ECO:0000256" key="4">
    <source>
        <dbReference type="ARBA" id="ARBA00023157"/>
    </source>
</evidence>
<dbReference type="SMART" id="SM00369">
    <property type="entry name" value="LRR_TYP"/>
    <property type="match status" value="3"/>
</dbReference>
<evidence type="ECO:0000256" key="3">
    <source>
        <dbReference type="ARBA" id="ARBA00022737"/>
    </source>
</evidence>
<dbReference type="InterPro" id="IPR003599">
    <property type="entry name" value="Ig_sub"/>
</dbReference>
<dbReference type="InterPro" id="IPR036116">
    <property type="entry name" value="FN3_sf"/>
</dbReference>
<organism evidence="11 12">
    <name type="scientific">Branchiostoma lanceolatum</name>
    <name type="common">Common lancelet</name>
    <name type="synonym">Amphioxus lanceolatum</name>
    <dbReference type="NCBI Taxonomy" id="7740"/>
    <lineage>
        <taxon>Eukaryota</taxon>
        <taxon>Metazoa</taxon>
        <taxon>Chordata</taxon>
        <taxon>Cephalochordata</taxon>
        <taxon>Leptocardii</taxon>
        <taxon>Amphioxiformes</taxon>
        <taxon>Branchiostomatidae</taxon>
        <taxon>Branchiostoma</taxon>
    </lineage>
</organism>
<evidence type="ECO:0000259" key="9">
    <source>
        <dbReference type="PROSITE" id="PS50835"/>
    </source>
</evidence>
<feature type="signal peptide" evidence="8">
    <location>
        <begin position="1"/>
        <end position="24"/>
    </location>
</feature>
<accession>A0A8J9YQ23</accession>
<protein>
    <submittedName>
        <fullName evidence="11">LRFN1 protein</fullName>
    </submittedName>
</protein>
<dbReference type="AlphaFoldDB" id="A0A8J9YQ23"/>